<dbReference type="EMBL" id="CP009896">
    <property type="protein sequence ID" value="AJR18000.1"/>
    <property type="molecule type" value="Genomic_DNA"/>
</dbReference>
<keyword evidence="3" id="KW-1185">Reference proteome</keyword>
<dbReference type="AlphaFoldDB" id="A0A0C5X9U3"/>
<evidence type="ECO:0000313" key="3">
    <source>
        <dbReference type="Proteomes" id="UP000030300"/>
    </source>
</evidence>
<accession>A0A0C5X9U3</accession>
<organism evidence="2 3">
    <name type="scientific">Nocardioides simplex</name>
    <name type="common">Arthrobacter simplex</name>
    <dbReference type="NCBI Taxonomy" id="2045"/>
    <lineage>
        <taxon>Bacteria</taxon>
        <taxon>Bacillati</taxon>
        <taxon>Actinomycetota</taxon>
        <taxon>Actinomycetes</taxon>
        <taxon>Propionibacteriales</taxon>
        <taxon>Nocardioidaceae</taxon>
        <taxon>Pimelobacter</taxon>
    </lineage>
</organism>
<evidence type="ECO:0000313" key="2">
    <source>
        <dbReference type="EMBL" id="AJR18000.1"/>
    </source>
</evidence>
<feature type="region of interest" description="Disordered" evidence="1">
    <location>
        <begin position="1"/>
        <end position="57"/>
    </location>
</feature>
<gene>
    <name evidence="2" type="ORF">KR76_00009</name>
</gene>
<evidence type="ECO:0000256" key="1">
    <source>
        <dbReference type="SAM" id="MobiDB-lite"/>
    </source>
</evidence>
<dbReference type="HOGENOM" id="CLU_2992177_0_0_11"/>
<name>A0A0C5X9U3_NOCSI</name>
<proteinExistence type="predicted"/>
<sequence length="57" mass="6189">MHGEAPPWERPGPCAGPACERPSHSVTGVTLSWRRSKDGEGLCPGAQRRSARPRVRP</sequence>
<dbReference type="Proteomes" id="UP000030300">
    <property type="component" value="Chromosome"/>
</dbReference>
<protein>
    <submittedName>
        <fullName evidence="2">Uncharacterized protein</fullName>
    </submittedName>
</protein>
<dbReference type="STRING" id="2045.KR76_00009"/>
<dbReference type="KEGG" id="psim:KR76_00009"/>
<reference evidence="2 3" key="1">
    <citation type="journal article" date="2015" name="Genome Announc.">
        <title>Complete Genome Sequence of Steroid-Transforming Nocardioides simplex VKM Ac-2033D.</title>
        <authorList>
            <person name="Shtratnikova V.Y."/>
            <person name="Schelkunov M.I."/>
            <person name="Pekov Y.A."/>
            <person name="Fokina V.V."/>
            <person name="Logacheva M.D."/>
            <person name="Sokolov S.L."/>
            <person name="Bragin E.Y."/>
            <person name="Ashapkin V.V."/>
            <person name="Donova M.V."/>
        </authorList>
    </citation>
    <scope>NUCLEOTIDE SEQUENCE [LARGE SCALE GENOMIC DNA]</scope>
    <source>
        <strain evidence="2 3">VKM Ac-2033D</strain>
    </source>
</reference>